<feature type="domain" description="Beta-lactamase-related" evidence="1">
    <location>
        <begin position="5"/>
        <end position="367"/>
    </location>
</feature>
<dbReference type="InterPro" id="IPR012338">
    <property type="entry name" value="Beta-lactam/transpept-like"/>
</dbReference>
<accession>A0A0H0XR07</accession>
<sequence>MIELQTFLDQALQRHSLPGAVAMIGNRQGVIASAASGLSDPCTNRAMSLDNIFQIASMTKIVTSVAAMQLVERDLLSLDEPIDEILPELANPNVIAGIDEDGRVQLKPAQSAITLKHLLTHTSGLGYAFTSAEMANAQGEVAAASIASITSPLVFEPGTDWLYGVSTDWVGRAVEMVSGQSLGSYMDEHILGPLAMHDTGFAVAPHDEGRRVALLSRTSDGFEPFPLEIGGGEAAEFHSGGGGLYSTAADYMRFMRMLLNQGMGEGAQIVGEDSVALMSRNQVGSIRAGAFQSTVPLLSEDFDSFPGMKTDWGLGFLINQNAGPHGRAPGSLSWAGLANCYFWIDPVNDVAGLVLMQFLPFADRAALDLLNGLESAVYHSA</sequence>
<dbReference type="AlphaFoldDB" id="A0A0H0XR07"/>
<dbReference type="PANTHER" id="PTHR43283">
    <property type="entry name" value="BETA-LACTAMASE-RELATED"/>
    <property type="match status" value="1"/>
</dbReference>
<dbReference type="InterPro" id="IPR001466">
    <property type="entry name" value="Beta-lactam-related"/>
</dbReference>
<gene>
    <name evidence="2" type="ORF">AAV99_01620</name>
</gene>
<dbReference type="EMBL" id="LBHU01000001">
    <property type="protein sequence ID" value="KLI64352.1"/>
    <property type="molecule type" value="Genomic_DNA"/>
</dbReference>
<evidence type="ECO:0000313" key="2">
    <source>
        <dbReference type="EMBL" id="KLI64352.1"/>
    </source>
</evidence>
<dbReference type="Proteomes" id="UP000053455">
    <property type="component" value="Unassembled WGS sequence"/>
</dbReference>
<protein>
    <recommendedName>
        <fullName evidence="1">Beta-lactamase-related domain-containing protein</fullName>
    </recommendedName>
</protein>
<organism evidence="2 3">
    <name type="scientific">Aurantiacibacter marinus</name>
    <dbReference type="NCBI Taxonomy" id="874156"/>
    <lineage>
        <taxon>Bacteria</taxon>
        <taxon>Pseudomonadati</taxon>
        <taxon>Pseudomonadota</taxon>
        <taxon>Alphaproteobacteria</taxon>
        <taxon>Sphingomonadales</taxon>
        <taxon>Erythrobacteraceae</taxon>
        <taxon>Aurantiacibacter</taxon>
    </lineage>
</organism>
<dbReference type="STRING" id="874156.GCA_001021555_00956"/>
<dbReference type="Pfam" id="PF00144">
    <property type="entry name" value="Beta-lactamase"/>
    <property type="match status" value="1"/>
</dbReference>
<dbReference type="Gene3D" id="3.40.710.10">
    <property type="entry name" value="DD-peptidase/beta-lactamase superfamily"/>
    <property type="match status" value="1"/>
</dbReference>
<dbReference type="PATRIC" id="fig|874156.12.peg.337"/>
<comment type="caution">
    <text evidence="2">The sequence shown here is derived from an EMBL/GenBank/DDBJ whole genome shotgun (WGS) entry which is preliminary data.</text>
</comment>
<dbReference type="PANTHER" id="PTHR43283:SF3">
    <property type="entry name" value="BETA-LACTAMASE FAMILY PROTEIN (AFU_ORTHOLOGUE AFUA_5G07500)"/>
    <property type="match status" value="1"/>
</dbReference>
<evidence type="ECO:0000313" key="3">
    <source>
        <dbReference type="Proteomes" id="UP000053455"/>
    </source>
</evidence>
<proteinExistence type="predicted"/>
<reference evidence="2 3" key="1">
    <citation type="submission" date="2015-04" db="EMBL/GenBank/DDBJ databases">
        <title>The draft genome sequence of Erythrobacter marinus HWDM-33.</title>
        <authorList>
            <person name="Zhuang L."/>
            <person name="Liu Y."/>
            <person name="Shao Z."/>
        </authorList>
    </citation>
    <scope>NUCLEOTIDE SEQUENCE [LARGE SCALE GENOMIC DNA]</scope>
    <source>
        <strain evidence="2 3">HWDM-33</strain>
    </source>
</reference>
<name>A0A0H0XR07_9SPHN</name>
<dbReference type="RefSeq" id="WP_047092214.1">
    <property type="nucleotide sequence ID" value="NZ_LBHU01000001.1"/>
</dbReference>
<dbReference type="SUPFAM" id="SSF56601">
    <property type="entry name" value="beta-lactamase/transpeptidase-like"/>
    <property type="match status" value="1"/>
</dbReference>
<dbReference type="InterPro" id="IPR050789">
    <property type="entry name" value="Diverse_Enzym_Activities"/>
</dbReference>
<evidence type="ECO:0000259" key="1">
    <source>
        <dbReference type="Pfam" id="PF00144"/>
    </source>
</evidence>
<keyword evidence="3" id="KW-1185">Reference proteome</keyword>